<protein>
    <submittedName>
        <fullName evidence="4">Xanthine dehydrogenase molybdenum-binding subunit XdhA</fullName>
    </submittedName>
</protein>
<dbReference type="GO" id="GO:0004854">
    <property type="term" value="F:xanthine dehydrogenase activity"/>
    <property type="evidence" value="ECO:0007669"/>
    <property type="project" value="InterPro"/>
</dbReference>
<dbReference type="OrthoDB" id="9759099at2"/>
<dbReference type="InterPro" id="IPR037165">
    <property type="entry name" value="AldOxase/xan_DH_Mopterin-bd_sf"/>
</dbReference>
<dbReference type="SUPFAM" id="SSF54665">
    <property type="entry name" value="CO dehydrogenase molybdoprotein N-domain-like"/>
    <property type="match status" value="1"/>
</dbReference>
<dbReference type="InterPro" id="IPR016208">
    <property type="entry name" value="Ald_Oxase/xanthine_DH-like"/>
</dbReference>
<dbReference type="PANTHER" id="PTHR11908">
    <property type="entry name" value="XANTHINE DEHYDROGENASE"/>
    <property type="match status" value="1"/>
</dbReference>
<dbReference type="NCBIfam" id="NF043082">
    <property type="entry name" value="XdhA_XDHase"/>
    <property type="match status" value="1"/>
</dbReference>
<dbReference type="GO" id="GO:0002197">
    <property type="term" value="C:xanthine dehydrogenase complex"/>
    <property type="evidence" value="ECO:0007669"/>
    <property type="project" value="InterPro"/>
</dbReference>
<dbReference type="STRING" id="1796616.A4V09_03605"/>
<dbReference type="InterPro" id="IPR000674">
    <property type="entry name" value="Ald_Oxase/Xan_DH_a/b"/>
</dbReference>
<dbReference type="Gene3D" id="3.90.1170.50">
    <property type="entry name" value="Aldehyde oxidase/xanthine dehydrogenase, a/b hammerhead"/>
    <property type="match status" value="1"/>
</dbReference>
<dbReference type="Proteomes" id="UP000092574">
    <property type="component" value="Chromosome"/>
</dbReference>
<gene>
    <name evidence="4" type="ORF">A4V09_03605</name>
</gene>
<dbReference type="Pfam" id="PF20256">
    <property type="entry name" value="MoCoBD_2"/>
    <property type="match status" value="1"/>
</dbReference>
<reference evidence="4" key="1">
    <citation type="submission" date="2017-04" db="EMBL/GenBank/DDBJ databases">
        <title>Complete Genome Sequences of Twelve Strains of a Stable Defined Moderately Diverse Mouse Microbiota 2 (sDMDMm2).</title>
        <authorList>
            <person name="Uchimura Y."/>
            <person name="Wyss M."/>
            <person name="Brugiroux S."/>
            <person name="Limenitakis J.P."/>
            <person name="Stecher B."/>
            <person name="McCoy K.D."/>
            <person name="Macpherson A.J."/>
        </authorList>
    </citation>
    <scope>NUCLEOTIDE SEQUENCE</scope>
    <source>
        <strain evidence="4">YL58</strain>
    </source>
</reference>
<dbReference type="InterPro" id="IPR008274">
    <property type="entry name" value="AldOxase/xan_DH_MoCoBD1"/>
</dbReference>
<sequence>MGVGSSMNRVDAWEKVTGQAKYTADLMPQNLYTAKVVHSTIGNGWVKSFDLEDALKVPGVIKIVTCFDVPDIQFPTPGHPWSVEKAHQDIKDRKLLNRRVRMYGDDIAAVIAEDEIAARRAADKIKVEYEEYPVILDPEASMKEGAPLLHEEKPGNVIAHTGFVLGDESFEEAVKEQGLTIIEKEYRTQPVQHCHIEVPVSYAYMEKGRIVIVTSTQIPHIVRRVVSQALGIPVGQIRVIKPYIGGGFGNKQDVLYEPLNAFLCTQTGGHGVRLELSREETLGCTRVRHAFTWKIKGAVREDGTLVARKYVAYSNQGAYASHAHAIAANAANIFKQLYRDEKVLESDSYTVYTNLMTGGAMRGYGIPQGDFVTECVADDLAHAVGMDPLAFRLKNCVKEGYIDPHLGIAFHSYGLKACIEKGKDYIRWEEKRKTYEKQSGPVRRGVGMAIFNYKTGVYPISLETSSCRMVLNQDGSMQLFMGATEIGQGADTVFTQMAAEVTGITEDRIHIETVQDTDTTPFDTGAYASRQTYVSGKAVKKTGELFKQRILEYAAFKLKLPKEDGPAAAAEDSGTSGKSTETTAWKMLNIKEDQVIDKASGEVLLSLAELAEEALYSLEKSVHITAETTSHCKENSFASGVCFAEVEVDMPLGRIRVLDIINVHDSGKLINPGLARAQVHGGMSMGMGYALSEELLVDGKTGRPLNANLLDYKIPTAMDTPGLHMDFVELDDPTGPFGNKALGEPPAIPVAPAIRNAVLHATGIPFDSLPLSPQKLVERFLKEGLIGGEKGAVKGGGTHV</sequence>
<dbReference type="Pfam" id="PF01315">
    <property type="entry name" value="Ald_Xan_dh_C"/>
    <property type="match status" value="1"/>
</dbReference>
<evidence type="ECO:0000256" key="2">
    <source>
        <dbReference type="ARBA" id="ARBA00023002"/>
    </source>
</evidence>
<proteinExistence type="predicted"/>
<evidence type="ECO:0000313" key="4">
    <source>
        <dbReference type="EMBL" id="ANU74924.1"/>
    </source>
</evidence>
<dbReference type="SUPFAM" id="SSF56003">
    <property type="entry name" value="Molybdenum cofactor-binding domain"/>
    <property type="match status" value="1"/>
</dbReference>
<dbReference type="Gene3D" id="3.30.365.10">
    <property type="entry name" value="Aldehyde oxidase/xanthine dehydrogenase, molybdopterin binding domain"/>
    <property type="match status" value="4"/>
</dbReference>
<dbReference type="KEGG" id="byl:A4V09_03605"/>
<name>A0A1C7I7L8_9FIRM</name>
<evidence type="ECO:0000313" key="5">
    <source>
        <dbReference type="Proteomes" id="UP000092574"/>
    </source>
</evidence>
<dbReference type="Pfam" id="PF02738">
    <property type="entry name" value="MoCoBD_1"/>
    <property type="match status" value="1"/>
</dbReference>
<evidence type="ECO:0000256" key="1">
    <source>
        <dbReference type="ARBA" id="ARBA00022505"/>
    </source>
</evidence>
<dbReference type="InterPro" id="IPR046867">
    <property type="entry name" value="AldOxase/xan_DH_MoCoBD2"/>
</dbReference>
<keyword evidence="2" id="KW-0560">Oxidoreductase</keyword>
<organism evidence="4 5">
    <name type="scientific">Blautia pseudococcoides</name>
    <dbReference type="NCBI Taxonomy" id="1796616"/>
    <lineage>
        <taxon>Bacteria</taxon>
        <taxon>Bacillati</taxon>
        <taxon>Bacillota</taxon>
        <taxon>Clostridia</taxon>
        <taxon>Lachnospirales</taxon>
        <taxon>Lachnospiraceae</taxon>
        <taxon>Blautia</taxon>
    </lineage>
</organism>
<evidence type="ECO:0000259" key="3">
    <source>
        <dbReference type="SMART" id="SM01008"/>
    </source>
</evidence>
<dbReference type="SMART" id="SM01008">
    <property type="entry name" value="Ald_Xan_dh_C"/>
    <property type="match status" value="1"/>
</dbReference>
<keyword evidence="1" id="KW-0500">Molybdenum</keyword>
<feature type="domain" description="Aldehyde oxidase/xanthine dehydrogenase a/b hammerhead" evidence="3">
    <location>
        <begin position="17"/>
        <end position="133"/>
    </location>
</feature>
<dbReference type="RefSeq" id="WP_065541148.1">
    <property type="nucleotide sequence ID" value="NZ_CP015405.2"/>
</dbReference>
<dbReference type="InterPro" id="IPR036856">
    <property type="entry name" value="Ald_Oxase/Xan_DH_a/b_sf"/>
</dbReference>
<dbReference type="EMBL" id="CP015405">
    <property type="protein sequence ID" value="ANU74924.1"/>
    <property type="molecule type" value="Genomic_DNA"/>
</dbReference>
<dbReference type="PANTHER" id="PTHR11908:SF132">
    <property type="entry name" value="ALDEHYDE OXIDASE 1-RELATED"/>
    <property type="match status" value="1"/>
</dbReference>
<dbReference type="AlphaFoldDB" id="A0A1C7I7L8"/>
<accession>A0A1C7I7L8</accession>
<keyword evidence="5" id="KW-1185">Reference proteome</keyword>
<dbReference type="GO" id="GO:0005506">
    <property type="term" value="F:iron ion binding"/>
    <property type="evidence" value="ECO:0007669"/>
    <property type="project" value="InterPro"/>
</dbReference>
<dbReference type="InterPro" id="IPR050028">
    <property type="entry name" value="XdhA_XDHase"/>
</dbReference>